<organism evidence="1 2">
    <name type="scientific">Actinomadura luteofluorescens</name>
    <dbReference type="NCBI Taxonomy" id="46163"/>
    <lineage>
        <taxon>Bacteria</taxon>
        <taxon>Bacillati</taxon>
        <taxon>Actinomycetota</taxon>
        <taxon>Actinomycetes</taxon>
        <taxon>Streptosporangiales</taxon>
        <taxon>Thermomonosporaceae</taxon>
        <taxon>Actinomadura</taxon>
    </lineage>
</organism>
<accession>A0A7Y9EKL1</accession>
<dbReference type="AlphaFoldDB" id="A0A7Y9EKL1"/>
<evidence type="ECO:0000313" key="2">
    <source>
        <dbReference type="Proteomes" id="UP000529783"/>
    </source>
</evidence>
<evidence type="ECO:0000313" key="1">
    <source>
        <dbReference type="EMBL" id="NYD49427.1"/>
    </source>
</evidence>
<dbReference type="EMBL" id="JACCBA010000001">
    <property type="protein sequence ID" value="NYD49427.1"/>
    <property type="molecule type" value="Genomic_DNA"/>
</dbReference>
<dbReference type="RefSeq" id="WP_179846148.1">
    <property type="nucleotide sequence ID" value="NZ_JACCBA010000001.1"/>
</dbReference>
<sequence length="252" mass="27139">MADHCRVGADDTLRIRWRRPAAEGERIVLRHAPTGQVRAGPLADDRCSAALAVGGLAPGAWDVLLGADRPLLTDDPGFSFDGLREYAGRARERAVRVVRAPDGRATLDVRDVVPHAEVEEVHPLDGEIKIIGWLAHTGPRPGAAARLVAVARDGGGRETGVARLDGTAFDACLDVHAFTRHEPGLWDLWLEAGDVRARLATFLDDAPGKHGTLSYPRQIVPSGARRMGVRPYYTLKDGLAVACHLLPEDDAP</sequence>
<protein>
    <submittedName>
        <fullName evidence="1">Uncharacterized protein</fullName>
    </submittedName>
</protein>
<name>A0A7Y9EKL1_9ACTN</name>
<gene>
    <name evidence="1" type="ORF">BJY14_005410</name>
</gene>
<reference evidence="1 2" key="1">
    <citation type="submission" date="2020-07" db="EMBL/GenBank/DDBJ databases">
        <title>Sequencing the genomes of 1000 actinobacteria strains.</title>
        <authorList>
            <person name="Klenk H.-P."/>
        </authorList>
    </citation>
    <scope>NUCLEOTIDE SEQUENCE [LARGE SCALE GENOMIC DNA]</scope>
    <source>
        <strain evidence="1 2">DSM 40398</strain>
    </source>
</reference>
<keyword evidence="2" id="KW-1185">Reference proteome</keyword>
<comment type="caution">
    <text evidence="1">The sequence shown here is derived from an EMBL/GenBank/DDBJ whole genome shotgun (WGS) entry which is preliminary data.</text>
</comment>
<dbReference type="Proteomes" id="UP000529783">
    <property type="component" value="Unassembled WGS sequence"/>
</dbReference>
<proteinExistence type="predicted"/>